<dbReference type="OrthoDB" id="5361472at2"/>
<gene>
    <name evidence="1" type="ORF">CQA57_02235</name>
</gene>
<reference evidence="1 2" key="1">
    <citation type="submission" date="2018-04" db="EMBL/GenBank/DDBJ databases">
        <title>Novel Campyloabacter and Helicobacter Species and Strains.</title>
        <authorList>
            <person name="Mannion A.J."/>
            <person name="Shen Z."/>
            <person name="Fox J.G."/>
        </authorList>
    </citation>
    <scope>NUCLEOTIDE SEQUENCE [LARGE SCALE GENOMIC DNA]</scope>
    <source>
        <strain evidence="1 2">MIT 04-9362</strain>
    </source>
</reference>
<dbReference type="RefSeq" id="WP_115578615.1">
    <property type="nucleotide sequence ID" value="NZ_NXLX01000003.1"/>
</dbReference>
<proteinExistence type="predicted"/>
<sequence>MRVSFRKITQEKKRFVLEQDGLKFECEIYRRDSHTCILDGYITGKVTLCCDITGEEFEKEIAQKLVLYIADGLWNLQSQFKEDAIDVIEFFDGFIDIAYIFYSEIELIKSDYHIKE</sequence>
<dbReference type="Proteomes" id="UP000256695">
    <property type="component" value="Unassembled WGS sequence"/>
</dbReference>
<dbReference type="AlphaFoldDB" id="A0A3D8JAK1"/>
<keyword evidence="2" id="KW-1185">Reference proteome</keyword>
<organism evidence="1 2">
    <name type="scientific">Helicobacter anseris</name>
    <dbReference type="NCBI Taxonomy" id="375926"/>
    <lineage>
        <taxon>Bacteria</taxon>
        <taxon>Pseudomonadati</taxon>
        <taxon>Campylobacterota</taxon>
        <taxon>Epsilonproteobacteria</taxon>
        <taxon>Campylobacterales</taxon>
        <taxon>Helicobacteraceae</taxon>
        <taxon>Helicobacter</taxon>
    </lineage>
</organism>
<protein>
    <submittedName>
        <fullName evidence="1">Uncharacterized protein</fullName>
    </submittedName>
</protein>
<evidence type="ECO:0000313" key="1">
    <source>
        <dbReference type="EMBL" id="RDU74320.1"/>
    </source>
</evidence>
<name>A0A3D8JAK1_9HELI</name>
<accession>A0A3D8JAK1</accession>
<comment type="caution">
    <text evidence="1">The sequence shown here is derived from an EMBL/GenBank/DDBJ whole genome shotgun (WGS) entry which is preliminary data.</text>
</comment>
<evidence type="ECO:0000313" key="2">
    <source>
        <dbReference type="Proteomes" id="UP000256695"/>
    </source>
</evidence>
<dbReference type="EMBL" id="NXLX01000003">
    <property type="protein sequence ID" value="RDU74320.1"/>
    <property type="molecule type" value="Genomic_DNA"/>
</dbReference>